<proteinExistence type="predicted"/>
<sequence length="91" mass="10189">MFLDKLYKPVSMLNFTKGKVLVWVSLLYYDLNVTCSSCGNSLFVKARVGLCTFHLFLDPTVFNSQSLGNPLISWLVCSFLGSGDELFHITS</sequence>
<dbReference type="AlphaFoldDB" id="A0A2P2PRH5"/>
<accession>A0A2P2PRH5</accession>
<name>A0A2P2PRH5_RHIMU</name>
<dbReference type="EMBL" id="GGEC01076838">
    <property type="protein sequence ID" value="MBX57322.1"/>
    <property type="molecule type" value="Transcribed_RNA"/>
</dbReference>
<evidence type="ECO:0000313" key="1">
    <source>
        <dbReference type="EMBL" id="MBX57322.1"/>
    </source>
</evidence>
<protein>
    <submittedName>
        <fullName evidence="1">Uncharacterized protein</fullName>
    </submittedName>
</protein>
<organism evidence="1">
    <name type="scientific">Rhizophora mucronata</name>
    <name type="common">Asiatic mangrove</name>
    <dbReference type="NCBI Taxonomy" id="61149"/>
    <lineage>
        <taxon>Eukaryota</taxon>
        <taxon>Viridiplantae</taxon>
        <taxon>Streptophyta</taxon>
        <taxon>Embryophyta</taxon>
        <taxon>Tracheophyta</taxon>
        <taxon>Spermatophyta</taxon>
        <taxon>Magnoliopsida</taxon>
        <taxon>eudicotyledons</taxon>
        <taxon>Gunneridae</taxon>
        <taxon>Pentapetalae</taxon>
        <taxon>rosids</taxon>
        <taxon>fabids</taxon>
        <taxon>Malpighiales</taxon>
        <taxon>Rhizophoraceae</taxon>
        <taxon>Rhizophora</taxon>
    </lineage>
</organism>
<reference evidence="1" key="1">
    <citation type="submission" date="2018-02" db="EMBL/GenBank/DDBJ databases">
        <title>Rhizophora mucronata_Transcriptome.</title>
        <authorList>
            <person name="Meera S.P."/>
            <person name="Sreeshan A."/>
            <person name="Augustine A."/>
        </authorList>
    </citation>
    <scope>NUCLEOTIDE SEQUENCE</scope>
    <source>
        <tissue evidence="1">Leaf</tissue>
    </source>
</reference>